<keyword evidence="7" id="KW-1185">Reference proteome</keyword>
<dbReference type="GO" id="GO:0015074">
    <property type="term" value="P:DNA integration"/>
    <property type="evidence" value="ECO:0007669"/>
    <property type="project" value="UniProtKB-KW"/>
</dbReference>
<dbReference type="RefSeq" id="WP_227028827.1">
    <property type="nucleotide sequence ID" value="NZ_CP010415.1"/>
</dbReference>
<dbReference type="SUPFAM" id="SSF56349">
    <property type="entry name" value="DNA breaking-rejoining enzymes"/>
    <property type="match status" value="1"/>
</dbReference>
<dbReference type="PANTHER" id="PTHR30629">
    <property type="entry name" value="PROPHAGE INTEGRASE"/>
    <property type="match status" value="1"/>
</dbReference>
<protein>
    <submittedName>
        <fullName evidence="6">Site-specific recombinase, phage integrase family</fullName>
    </submittedName>
</protein>
<gene>
    <name evidence="6" type="ORF">Achr_12180</name>
</gene>
<organism evidence="6 7">
    <name type="scientific">Azotobacter chroococcum NCIMB 8003</name>
    <dbReference type="NCBI Taxonomy" id="1328314"/>
    <lineage>
        <taxon>Bacteria</taxon>
        <taxon>Pseudomonadati</taxon>
        <taxon>Pseudomonadota</taxon>
        <taxon>Gammaproteobacteria</taxon>
        <taxon>Pseudomonadales</taxon>
        <taxon>Pseudomonadaceae</taxon>
        <taxon>Azotobacter</taxon>
    </lineage>
</organism>
<evidence type="ECO:0000256" key="4">
    <source>
        <dbReference type="PROSITE-ProRule" id="PRU01248"/>
    </source>
</evidence>
<dbReference type="GO" id="GO:0003677">
    <property type="term" value="F:DNA binding"/>
    <property type="evidence" value="ECO:0007669"/>
    <property type="project" value="UniProtKB-UniRule"/>
</dbReference>
<keyword evidence="2" id="KW-0229">DNA integration</keyword>
<dbReference type="KEGG" id="acx:Achr_12180"/>
<keyword evidence="3 4" id="KW-0238">DNA-binding</keyword>
<dbReference type="InterPro" id="IPR010998">
    <property type="entry name" value="Integrase_recombinase_N"/>
</dbReference>
<evidence type="ECO:0000256" key="3">
    <source>
        <dbReference type="ARBA" id="ARBA00023125"/>
    </source>
</evidence>
<dbReference type="PROSITE" id="PS51900">
    <property type="entry name" value="CB"/>
    <property type="match status" value="1"/>
</dbReference>
<dbReference type="STRING" id="1328314.Achr_12180"/>
<dbReference type="Gene3D" id="1.10.150.130">
    <property type="match status" value="1"/>
</dbReference>
<dbReference type="PANTHER" id="PTHR30629:SF2">
    <property type="entry name" value="PROPHAGE INTEGRASE INTS-RELATED"/>
    <property type="match status" value="1"/>
</dbReference>
<proteinExistence type="inferred from homology"/>
<dbReference type="AlphaFoldDB" id="A0A0C4WQZ2"/>
<dbReference type="Proteomes" id="UP000068210">
    <property type="component" value="Chromosome"/>
</dbReference>
<evidence type="ECO:0000313" key="6">
    <source>
        <dbReference type="EMBL" id="AJE20697.1"/>
    </source>
</evidence>
<feature type="domain" description="Core-binding (CB)" evidence="5">
    <location>
        <begin position="107"/>
        <end position="189"/>
    </location>
</feature>
<dbReference type="InterPro" id="IPR025166">
    <property type="entry name" value="Integrase_DNA_bind_dom"/>
</dbReference>
<evidence type="ECO:0000259" key="5">
    <source>
        <dbReference type="PROSITE" id="PS51900"/>
    </source>
</evidence>
<evidence type="ECO:0000313" key="7">
    <source>
        <dbReference type="Proteomes" id="UP000068210"/>
    </source>
</evidence>
<dbReference type="HOGENOM" id="CLU_027562_45_3_6"/>
<dbReference type="Gene3D" id="3.30.160.390">
    <property type="entry name" value="Integrase, DNA-binding domain"/>
    <property type="match status" value="1"/>
</dbReference>
<dbReference type="InterPro" id="IPR011010">
    <property type="entry name" value="DNA_brk_join_enz"/>
</dbReference>
<evidence type="ECO:0000256" key="2">
    <source>
        <dbReference type="ARBA" id="ARBA00022908"/>
    </source>
</evidence>
<evidence type="ECO:0000256" key="1">
    <source>
        <dbReference type="ARBA" id="ARBA00008857"/>
    </source>
</evidence>
<sequence>MKRSEIKRRPLADTTLASLEPEATAYRELDGDGLYFRVKPNGTKSWELRYKKPDGKWSWHGLGGYSDLSGAMAREKAREAKRLVASGTDPVQHKVAQREAKEAASANTFAAAAEYWFQRKAQDGRAANTLRLMRGYLGNDVLPALGDKLLTEITRRDCADLQERIEARGALNTGDKIRVALRQIFSQAIARGLCENNPASELGAIAAPTPKAKQYPHLLEPELPAFLQALRRSTSLAGAMDGQPARCCALCRVD</sequence>
<name>A0A0C4WQZ2_9GAMM</name>
<dbReference type="Pfam" id="PF13356">
    <property type="entry name" value="Arm-DNA-bind_3"/>
    <property type="match status" value="1"/>
</dbReference>
<dbReference type="InterPro" id="IPR053876">
    <property type="entry name" value="Phage_int_M"/>
</dbReference>
<dbReference type="InterPro" id="IPR050808">
    <property type="entry name" value="Phage_Integrase"/>
</dbReference>
<accession>A0A0C4WQZ2</accession>
<dbReference type="InterPro" id="IPR044068">
    <property type="entry name" value="CB"/>
</dbReference>
<dbReference type="InterPro" id="IPR038488">
    <property type="entry name" value="Integrase_DNA-bd_sf"/>
</dbReference>
<reference evidence="6 7" key="1">
    <citation type="journal article" date="2015" name="PLoS ONE">
        <title>Azotobacter Genomes: The Genome of Azotobacter chroococcum NCIMB 8003 (ATCC 4412).</title>
        <authorList>
            <person name="Robson R.L."/>
            <person name="Jones R."/>
            <person name="Robson R.M."/>
            <person name="Schwartz A."/>
            <person name="Richardson T.H."/>
        </authorList>
    </citation>
    <scope>NUCLEOTIDE SEQUENCE [LARGE SCALE GENOMIC DNA]</scope>
    <source>
        <strain evidence="6 7">NCIMB 8003</strain>
    </source>
</reference>
<dbReference type="Pfam" id="PF22022">
    <property type="entry name" value="Phage_int_M"/>
    <property type="match status" value="1"/>
</dbReference>
<dbReference type="EMBL" id="CP010415">
    <property type="protein sequence ID" value="AJE20697.1"/>
    <property type="molecule type" value="Genomic_DNA"/>
</dbReference>
<comment type="similarity">
    <text evidence="1">Belongs to the 'phage' integrase family.</text>
</comment>